<feature type="compositionally biased region" description="Polar residues" evidence="1">
    <location>
        <begin position="10"/>
        <end position="23"/>
    </location>
</feature>
<organism evidence="2">
    <name type="scientific">Anguilla anguilla</name>
    <name type="common">European freshwater eel</name>
    <name type="synonym">Muraena anguilla</name>
    <dbReference type="NCBI Taxonomy" id="7936"/>
    <lineage>
        <taxon>Eukaryota</taxon>
        <taxon>Metazoa</taxon>
        <taxon>Chordata</taxon>
        <taxon>Craniata</taxon>
        <taxon>Vertebrata</taxon>
        <taxon>Euteleostomi</taxon>
        <taxon>Actinopterygii</taxon>
        <taxon>Neopterygii</taxon>
        <taxon>Teleostei</taxon>
        <taxon>Anguilliformes</taxon>
        <taxon>Anguillidae</taxon>
        <taxon>Anguilla</taxon>
    </lineage>
</organism>
<feature type="region of interest" description="Disordered" evidence="1">
    <location>
        <begin position="1"/>
        <end position="23"/>
    </location>
</feature>
<sequence length="65" mass="7253">MEGKGPKQLRAQQPQTEQPQIEGTLTYTHLLSIIKAHAEQSSQKGSENPLFTVQPHIQSDFPNRG</sequence>
<evidence type="ECO:0000256" key="1">
    <source>
        <dbReference type="SAM" id="MobiDB-lite"/>
    </source>
</evidence>
<dbReference type="EMBL" id="GBXM01060999">
    <property type="protein sequence ID" value="JAH47578.1"/>
    <property type="molecule type" value="Transcribed_RNA"/>
</dbReference>
<name>A0A0E9T4K3_ANGAN</name>
<reference evidence="2" key="2">
    <citation type="journal article" date="2015" name="Fish Shellfish Immunol.">
        <title>Early steps in the European eel (Anguilla anguilla)-Vibrio vulnificus interaction in the gills: Role of the RtxA13 toxin.</title>
        <authorList>
            <person name="Callol A."/>
            <person name="Pajuelo D."/>
            <person name="Ebbesson L."/>
            <person name="Teles M."/>
            <person name="MacKenzie S."/>
            <person name="Amaro C."/>
        </authorList>
    </citation>
    <scope>NUCLEOTIDE SEQUENCE</scope>
</reference>
<feature type="compositionally biased region" description="Polar residues" evidence="1">
    <location>
        <begin position="39"/>
        <end position="65"/>
    </location>
</feature>
<protein>
    <submittedName>
        <fullName evidence="2">Uncharacterized protein</fullName>
    </submittedName>
</protein>
<proteinExistence type="predicted"/>
<feature type="region of interest" description="Disordered" evidence="1">
    <location>
        <begin position="38"/>
        <end position="65"/>
    </location>
</feature>
<reference evidence="2" key="1">
    <citation type="submission" date="2014-11" db="EMBL/GenBank/DDBJ databases">
        <authorList>
            <person name="Amaro Gonzalez C."/>
        </authorList>
    </citation>
    <scope>NUCLEOTIDE SEQUENCE</scope>
</reference>
<evidence type="ECO:0000313" key="2">
    <source>
        <dbReference type="EMBL" id="JAH47578.1"/>
    </source>
</evidence>
<dbReference type="AlphaFoldDB" id="A0A0E9T4K3"/>
<accession>A0A0E9T4K3</accession>